<evidence type="ECO:0000313" key="3">
    <source>
        <dbReference type="Proteomes" id="UP001365542"/>
    </source>
</evidence>
<sequence length="161" mass="17336">MTIRCEPAREAGMGCEELKYGVESSLAGIEWDCKVCYPYDIDFNPPPPPQNRSVVYRAIALTPAVNSDSVSSSTGSPTPTSSESRQSTPSTQSSNRSATISSSNSRQSTSTAQGSHGLLVPRTAVQFRHQEEQDSAHLLPPQAQARDLALGHPRQSKGYSK</sequence>
<dbReference type="Proteomes" id="UP001365542">
    <property type="component" value="Unassembled WGS sequence"/>
</dbReference>
<evidence type="ECO:0000256" key="1">
    <source>
        <dbReference type="SAM" id="MobiDB-lite"/>
    </source>
</evidence>
<feature type="region of interest" description="Disordered" evidence="1">
    <location>
        <begin position="65"/>
        <end position="161"/>
    </location>
</feature>
<name>A0AAV9XS93_9PEZI</name>
<accession>A0AAV9XS93</accession>
<keyword evidence="3" id="KW-1185">Reference proteome</keyword>
<proteinExistence type="predicted"/>
<dbReference type="AlphaFoldDB" id="A0AAV9XS93"/>
<dbReference type="EMBL" id="JAVHJO010000002">
    <property type="protein sequence ID" value="KAK6542628.1"/>
    <property type="molecule type" value="Genomic_DNA"/>
</dbReference>
<reference evidence="2 3" key="1">
    <citation type="submission" date="2019-10" db="EMBL/GenBank/DDBJ databases">
        <authorList>
            <person name="Palmer J.M."/>
        </authorList>
    </citation>
    <scope>NUCLEOTIDE SEQUENCE [LARGE SCALE GENOMIC DNA]</scope>
    <source>
        <strain evidence="2 3">TWF694</strain>
    </source>
</reference>
<protein>
    <submittedName>
        <fullName evidence="2">Uncharacterized protein</fullName>
    </submittedName>
</protein>
<feature type="compositionally biased region" description="Low complexity" evidence="1">
    <location>
        <begin position="67"/>
        <end position="112"/>
    </location>
</feature>
<comment type="caution">
    <text evidence="2">The sequence shown here is derived from an EMBL/GenBank/DDBJ whole genome shotgun (WGS) entry which is preliminary data.</text>
</comment>
<evidence type="ECO:0000313" key="2">
    <source>
        <dbReference type="EMBL" id="KAK6542628.1"/>
    </source>
</evidence>
<organism evidence="2 3">
    <name type="scientific">Orbilia ellipsospora</name>
    <dbReference type="NCBI Taxonomy" id="2528407"/>
    <lineage>
        <taxon>Eukaryota</taxon>
        <taxon>Fungi</taxon>
        <taxon>Dikarya</taxon>
        <taxon>Ascomycota</taxon>
        <taxon>Pezizomycotina</taxon>
        <taxon>Orbiliomycetes</taxon>
        <taxon>Orbiliales</taxon>
        <taxon>Orbiliaceae</taxon>
        <taxon>Orbilia</taxon>
    </lineage>
</organism>
<gene>
    <name evidence="2" type="ORF">TWF694_006571</name>
</gene>